<keyword evidence="3" id="KW-1185">Reference proteome</keyword>
<organism evidence="2 3">
    <name type="scientific">Chryseobacterium daecheongense</name>
    <dbReference type="NCBI Taxonomy" id="192389"/>
    <lineage>
        <taxon>Bacteria</taxon>
        <taxon>Pseudomonadati</taxon>
        <taxon>Bacteroidota</taxon>
        <taxon>Flavobacteriia</taxon>
        <taxon>Flavobacteriales</taxon>
        <taxon>Weeksellaceae</taxon>
        <taxon>Chryseobacterium group</taxon>
        <taxon>Chryseobacterium</taxon>
    </lineage>
</organism>
<protein>
    <submittedName>
        <fullName evidence="2">Uncharacterized protein DUF4180</fullName>
    </submittedName>
</protein>
<dbReference type="Proteomes" id="UP000295709">
    <property type="component" value="Unassembled WGS sequence"/>
</dbReference>
<reference evidence="2 3" key="1">
    <citation type="submission" date="2019-03" db="EMBL/GenBank/DDBJ databases">
        <title>Genomic Encyclopedia of Archaeal and Bacterial Type Strains, Phase II (KMG-II): from individual species to whole genera.</title>
        <authorList>
            <person name="Goeker M."/>
        </authorList>
    </citation>
    <scope>NUCLEOTIDE SEQUENCE [LARGE SCALE GENOMIC DNA]</scope>
    <source>
        <strain evidence="2 3">DSM 15235</strain>
    </source>
</reference>
<evidence type="ECO:0000313" key="3">
    <source>
        <dbReference type="Proteomes" id="UP000295709"/>
    </source>
</evidence>
<name>A0ABY2FZX2_9FLAO</name>
<sequence length="130" mass="15043">MTVLFWEENNIMEIKEHIINHIKIAEIISDERVIESAQDGLDLLGNLYYQGFDKVILHEKNITSDFFDLKTKLAGEILQKFSNYRIPLAIVGDFSQYKSKSFQDFISESNTTQHINFATSLPEALERLSK</sequence>
<dbReference type="InterPro" id="IPR025438">
    <property type="entry name" value="DUF4180"/>
</dbReference>
<evidence type="ECO:0000313" key="2">
    <source>
        <dbReference type="EMBL" id="TDX95057.1"/>
    </source>
</evidence>
<feature type="domain" description="DUF4180" evidence="1">
    <location>
        <begin position="20"/>
        <end position="128"/>
    </location>
</feature>
<dbReference type="EMBL" id="SOQW01000001">
    <property type="protein sequence ID" value="TDX95057.1"/>
    <property type="molecule type" value="Genomic_DNA"/>
</dbReference>
<evidence type="ECO:0000259" key="1">
    <source>
        <dbReference type="Pfam" id="PF13788"/>
    </source>
</evidence>
<comment type="caution">
    <text evidence="2">The sequence shown here is derived from an EMBL/GenBank/DDBJ whole genome shotgun (WGS) entry which is preliminary data.</text>
</comment>
<gene>
    <name evidence="2" type="ORF">BCF50_0830</name>
</gene>
<dbReference type="Pfam" id="PF13788">
    <property type="entry name" value="DUF4180"/>
    <property type="match status" value="1"/>
</dbReference>
<proteinExistence type="predicted"/>
<accession>A0ABY2FZX2</accession>